<gene>
    <name evidence="1" type="primary">23</name>
    <name evidence="1" type="ORF">SEA_FUZZBUSTER_23</name>
</gene>
<dbReference type="Proteomes" id="UP000315280">
    <property type="component" value="Segment"/>
</dbReference>
<organism evidence="1 2">
    <name type="scientific">Microbacterium phage FuzzBuster</name>
    <dbReference type="NCBI Taxonomy" id="2590935"/>
    <lineage>
        <taxon>Viruses</taxon>
        <taxon>Duplodnaviria</taxon>
        <taxon>Heunggongvirae</taxon>
        <taxon>Uroviricota</taxon>
        <taxon>Caudoviricetes</taxon>
        <taxon>Hodgkinviridae</taxon>
        <taxon>Fuzzbustervirus</taxon>
        <taxon>Fuzzbustervirus fuzzbuster</taxon>
    </lineage>
</organism>
<evidence type="ECO:0000313" key="1">
    <source>
        <dbReference type="EMBL" id="QDP45507.1"/>
    </source>
</evidence>
<proteinExistence type="predicted"/>
<name>A0A516KV02_9CAUD</name>
<accession>A0A516KV02</accession>
<dbReference type="EMBL" id="MN062720">
    <property type="protein sequence ID" value="QDP45507.1"/>
    <property type="molecule type" value="Genomic_DNA"/>
</dbReference>
<evidence type="ECO:0000313" key="2">
    <source>
        <dbReference type="Proteomes" id="UP000315280"/>
    </source>
</evidence>
<keyword evidence="2" id="KW-1185">Reference proteome</keyword>
<reference evidence="1 2" key="1">
    <citation type="submission" date="2019-06" db="EMBL/GenBank/DDBJ databases">
        <authorList>
            <person name="Austin C.R."/>
            <person name="Baumgardner C.A."/>
            <person name="Baysinger H.J."/>
            <person name="David A.M."/>
            <person name="Folse N.B."/>
            <person name="Gammon C.A."/>
            <person name="Garcia V.M."/>
            <person name="Gobble C.S."/>
            <person name="Herold B.N."/>
            <person name="Huamancondor M.S."/>
            <person name="Matheson G.R."/>
            <person name="Mondragon I."/>
            <person name="Nemes S.A."/>
            <person name="Neri L.M."/>
            <person name="Renaud V.D."/>
            <person name="Rigsbee E.A."/>
            <person name="Rockette B.M."/>
            <person name="Santiago M.R."/>
            <person name="Savage M.D."/>
            <person name="Simpson J.M."/>
            <person name="Slentz J.N."/>
            <person name="Spencer B.G."/>
            <person name="White D.J."/>
            <person name="Yarboro C.B."/>
            <person name="Anderson E.L."/>
            <person name="Wallen J.R."/>
            <person name="Gainey M.D."/>
            <person name="Garlena R.A."/>
            <person name="Russell D.A."/>
            <person name="Pope W.H."/>
            <person name="Jacobs-Sera D."/>
            <person name="Hatfull G.F."/>
        </authorList>
    </citation>
    <scope>NUCLEOTIDE SEQUENCE [LARGE SCALE GENOMIC DNA]</scope>
</reference>
<sequence>MSTATPVRNAVVEEFDALLALGFEVGDVLLALGKSYDAARKSVIRAGREDLNAAMQAWKKRDTERLLRAKGLAWF</sequence>
<protein>
    <submittedName>
        <fullName evidence="1">Uncharacterized protein</fullName>
    </submittedName>
</protein>